<organism evidence="1 2">
    <name type="scientific">Enterococcus camelliae</name>
    <dbReference type="NCBI Taxonomy" id="453959"/>
    <lineage>
        <taxon>Bacteria</taxon>
        <taxon>Bacillati</taxon>
        <taxon>Bacillota</taxon>
        <taxon>Bacilli</taxon>
        <taxon>Lactobacillales</taxon>
        <taxon>Enterococcaceae</taxon>
        <taxon>Enterococcus</taxon>
    </lineage>
</organism>
<dbReference type="Gene3D" id="3.40.630.30">
    <property type="match status" value="1"/>
</dbReference>
<dbReference type="InterPro" id="IPR016181">
    <property type="entry name" value="Acyl_CoA_acyltransferase"/>
</dbReference>
<evidence type="ECO:0008006" key="3">
    <source>
        <dbReference type="Google" id="ProtNLM"/>
    </source>
</evidence>
<reference evidence="2" key="1">
    <citation type="journal article" date="2019" name="Int. J. Syst. Evol. Microbiol.">
        <title>The Global Catalogue of Microorganisms (GCM) 10K type strain sequencing project: providing services to taxonomists for standard genome sequencing and annotation.</title>
        <authorList>
            <consortium name="The Broad Institute Genomics Platform"/>
            <consortium name="The Broad Institute Genome Sequencing Center for Infectious Disease"/>
            <person name="Wu L."/>
            <person name="Ma J."/>
        </authorList>
    </citation>
    <scope>NUCLEOTIDE SEQUENCE [LARGE SCALE GENOMIC DNA]</scope>
    <source>
        <strain evidence="2">TISTR 932</strain>
    </source>
</reference>
<protein>
    <recommendedName>
        <fullName evidence="3">N-acetyltransferase domain-containing protein</fullName>
    </recommendedName>
</protein>
<dbReference type="EMBL" id="JBHUMO010000061">
    <property type="protein sequence ID" value="MFD2729837.1"/>
    <property type="molecule type" value="Genomic_DNA"/>
</dbReference>
<keyword evidence="2" id="KW-1185">Reference proteome</keyword>
<proteinExistence type="predicted"/>
<dbReference type="RefSeq" id="WP_379982564.1">
    <property type="nucleotide sequence ID" value="NZ_JBHUMO010000061.1"/>
</dbReference>
<evidence type="ECO:0000313" key="2">
    <source>
        <dbReference type="Proteomes" id="UP001597427"/>
    </source>
</evidence>
<accession>A0ABW5TL20</accession>
<sequence length="114" mass="13740">MNRLHIRHATPADAASIAKIHIQSWQETYADIFSQTFLDSLQVQERQKHWFQTISNNEEQYLWPKRTQPLLVFHHWQCVKRPKRTVLILLHYTYCKLFKSNELVDSYLTLSEIK</sequence>
<dbReference type="SUPFAM" id="SSF55729">
    <property type="entry name" value="Acyl-CoA N-acyltransferases (Nat)"/>
    <property type="match status" value="1"/>
</dbReference>
<name>A0ABW5TL20_9ENTE</name>
<comment type="caution">
    <text evidence="1">The sequence shown here is derived from an EMBL/GenBank/DDBJ whole genome shotgun (WGS) entry which is preliminary data.</text>
</comment>
<dbReference type="Proteomes" id="UP001597427">
    <property type="component" value="Unassembled WGS sequence"/>
</dbReference>
<evidence type="ECO:0000313" key="1">
    <source>
        <dbReference type="EMBL" id="MFD2729837.1"/>
    </source>
</evidence>
<gene>
    <name evidence="1" type="ORF">ACFSR0_10555</name>
</gene>